<proteinExistence type="predicted"/>
<dbReference type="Proteomes" id="UP000466442">
    <property type="component" value="Linkage Group LG9"/>
</dbReference>
<dbReference type="AlphaFoldDB" id="A0A8S9X957"/>
<evidence type="ECO:0000313" key="3">
    <source>
        <dbReference type="Proteomes" id="UP000466442"/>
    </source>
</evidence>
<evidence type="ECO:0000313" key="2">
    <source>
        <dbReference type="EMBL" id="KAF6205453.1"/>
    </source>
</evidence>
<dbReference type="EMBL" id="WIXP02000009">
    <property type="protein sequence ID" value="KAF6205453.1"/>
    <property type="molecule type" value="Genomic_DNA"/>
</dbReference>
<accession>A0A8S9X957</accession>
<comment type="caution">
    <text evidence="2">The sequence shown here is derived from an EMBL/GenBank/DDBJ whole genome shotgun (WGS) entry which is preliminary data.</text>
</comment>
<feature type="region of interest" description="Disordered" evidence="1">
    <location>
        <begin position="32"/>
        <end position="56"/>
    </location>
</feature>
<sequence length="446" mass="49267">MPGDSQATSELVPCPYCSEFFRRRGLLNHQRHCRSRNQSTGPIPADHEVTHDDSSETSVPSFIQEKFILGFGAPLLNTEGNGSSIWSERWRRAMALQGKQFTLPQGAIGRRFVSLLSEEMQLVVNGNETSERIFVFCATVLQRDKMTSSGPDIRRLISKRLDEWVEGRIDGLVQEAERCDRGLRTRSRQPDQDHKIRVFTRLVHSGRLREATRWITDRAGSGGVLQPESVTTSGQTVLEVLESKHPPQSVPGPEMFLDAETMPSMSDVDVTERHIAVTAHRLNGSAGPSGTDAEQWRSMLLRYGAHSTRLRETVAGLTRCLANGVVEWNKIKALLARRGIALDKKPGVRPIGIGEVLQRICAKTMAMITGIDLREACGSDQLGAGIKSGVEGAVHALSEEFDENEQSGLLLIDATNAFNSMVIDDFVPFNDDIDVLSAELELVTKP</sequence>
<protein>
    <recommendedName>
        <fullName evidence="4">Reverse transcriptase domain-containing protein</fullName>
    </recommendedName>
</protein>
<organism evidence="2 3">
    <name type="scientific">Apolygus lucorum</name>
    <name type="common">Small green plant bug</name>
    <name type="synonym">Lygocoris lucorum</name>
    <dbReference type="NCBI Taxonomy" id="248454"/>
    <lineage>
        <taxon>Eukaryota</taxon>
        <taxon>Metazoa</taxon>
        <taxon>Ecdysozoa</taxon>
        <taxon>Arthropoda</taxon>
        <taxon>Hexapoda</taxon>
        <taxon>Insecta</taxon>
        <taxon>Pterygota</taxon>
        <taxon>Neoptera</taxon>
        <taxon>Paraneoptera</taxon>
        <taxon>Hemiptera</taxon>
        <taxon>Heteroptera</taxon>
        <taxon>Panheteroptera</taxon>
        <taxon>Cimicomorpha</taxon>
        <taxon>Miridae</taxon>
        <taxon>Mirini</taxon>
        <taxon>Apolygus</taxon>
    </lineage>
</organism>
<dbReference type="OrthoDB" id="7442523at2759"/>
<feature type="compositionally biased region" description="Basic and acidic residues" evidence="1">
    <location>
        <begin position="45"/>
        <end position="54"/>
    </location>
</feature>
<keyword evidence="3" id="KW-1185">Reference proteome</keyword>
<evidence type="ECO:0000256" key="1">
    <source>
        <dbReference type="SAM" id="MobiDB-lite"/>
    </source>
</evidence>
<reference evidence="2" key="1">
    <citation type="journal article" date="2021" name="Mol. Ecol. Resour.">
        <title>Apolygus lucorum genome provides insights into omnivorousness and mesophyll feeding.</title>
        <authorList>
            <person name="Liu Y."/>
            <person name="Liu H."/>
            <person name="Wang H."/>
            <person name="Huang T."/>
            <person name="Liu B."/>
            <person name="Yang B."/>
            <person name="Yin L."/>
            <person name="Li B."/>
            <person name="Zhang Y."/>
            <person name="Zhang S."/>
            <person name="Jiang F."/>
            <person name="Zhang X."/>
            <person name="Ren Y."/>
            <person name="Wang B."/>
            <person name="Wang S."/>
            <person name="Lu Y."/>
            <person name="Wu K."/>
            <person name="Fan W."/>
            <person name="Wang G."/>
        </authorList>
    </citation>
    <scope>NUCLEOTIDE SEQUENCE</scope>
    <source>
        <strain evidence="2">12Hb</strain>
    </source>
</reference>
<name>A0A8S9X957_APOLU</name>
<evidence type="ECO:0008006" key="4">
    <source>
        <dbReference type="Google" id="ProtNLM"/>
    </source>
</evidence>
<gene>
    <name evidence="2" type="ORF">GE061_019626</name>
</gene>